<dbReference type="InterPro" id="IPR013785">
    <property type="entry name" value="Aldolase_TIM"/>
</dbReference>
<accession>A0ABX8BH97</accession>
<dbReference type="GO" id="GO:0003852">
    <property type="term" value="F:2-isopropylmalate synthase activity"/>
    <property type="evidence" value="ECO:0007669"/>
    <property type="project" value="UniProtKB-EC"/>
</dbReference>
<dbReference type="RefSeq" id="WP_220562624.1">
    <property type="nucleotide sequence ID" value="NZ_CP074133.1"/>
</dbReference>
<dbReference type="InterPro" id="IPR000891">
    <property type="entry name" value="PYR_CT"/>
</dbReference>
<dbReference type="SMART" id="SM00917">
    <property type="entry name" value="LeuA_dimer"/>
    <property type="match status" value="1"/>
</dbReference>
<name>A0ABX8BH97_9ACTN</name>
<dbReference type="InterPro" id="IPR054692">
    <property type="entry name" value="LeuA-like_post-cat"/>
</dbReference>
<evidence type="ECO:0000256" key="3">
    <source>
        <dbReference type="ARBA" id="ARBA00009767"/>
    </source>
</evidence>
<evidence type="ECO:0000256" key="5">
    <source>
        <dbReference type="ARBA" id="ARBA00022430"/>
    </source>
</evidence>
<evidence type="ECO:0000256" key="4">
    <source>
        <dbReference type="ARBA" id="ARBA00012973"/>
    </source>
</evidence>
<dbReference type="CDD" id="cd07942">
    <property type="entry name" value="DRE_TIM_LeuA"/>
    <property type="match status" value="1"/>
</dbReference>
<evidence type="ECO:0000259" key="11">
    <source>
        <dbReference type="PROSITE" id="PS50991"/>
    </source>
</evidence>
<sequence length="566" mass="62765">MVPQQQTSPMPFQRYTPFTPVDLPDRTWPSKTITEAPRWLSTDLRDGNQALIEPMDPDRKREMFELLVRMGYKEIEVGFPAASQTDFDFVRSLIEGDLIPDDVQISVLTQAREDLIERTVQSLVGAKRSTVHLYNATAPTFRRVVFKVDREACKAIAVEGTRHVMRFAEQYLGDTEYFGYEYSPEIFIDTEIDFALEVCEAVMDVWRPGPGREIILNLPATVERATPNVYADQIEWMSRNLSRREHVVVSVHPHNDRGTGVASAELAVMAGADRVEGCLFGHGERTGNVCLVTLGLNLFSQGVDPRIDFSDIDEIRRTVEHCTQLPVAPRHPYGGDLVYTAFSGSHQDAIKKGFAALEADAEAAGVPVGEYGWDVPYLPIDPKDVGRNYEAVIRVNSQSGKGGVSYIMQRDHSLDLPRRLQIEFSQVIQKFTDAEGGEFSGERIWEIFSDTYLRENGPVAVLAHRSSTDAEGTYRIEADARVNGEIRELVGTGNGPISAFCDALADVDVKVRVMDYVEHSMGADGDARAAAYVEAEIDGRVVWGVGIHSSITTASLRALCSAIGRA</sequence>
<dbReference type="PROSITE" id="PS00816">
    <property type="entry name" value="AIPM_HOMOCIT_SYNTH_2"/>
    <property type="match status" value="1"/>
</dbReference>
<keyword evidence="8 10" id="KW-0479">Metal-binding</keyword>
<evidence type="ECO:0000256" key="7">
    <source>
        <dbReference type="ARBA" id="ARBA00022679"/>
    </source>
</evidence>
<feature type="region of interest" description="Regulatory domain" evidence="10">
    <location>
        <begin position="455"/>
        <end position="566"/>
    </location>
</feature>
<dbReference type="EMBL" id="CP074133">
    <property type="protein sequence ID" value="QUX21402.1"/>
    <property type="molecule type" value="Genomic_DNA"/>
</dbReference>
<keyword evidence="12" id="KW-0012">Acyltransferase</keyword>
<evidence type="ECO:0000256" key="1">
    <source>
        <dbReference type="ARBA" id="ARBA00000064"/>
    </source>
</evidence>
<evidence type="ECO:0000256" key="6">
    <source>
        <dbReference type="ARBA" id="ARBA00022605"/>
    </source>
</evidence>
<dbReference type="Proteomes" id="UP000676079">
    <property type="component" value="Chromosome"/>
</dbReference>
<keyword evidence="7 10" id="KW-0808">Transferase</keyword>
<evidence type="ECO:0000256" key="10">
    <source>
        <dbReference type="HAMAP-Rule" id="MF_00572"/>
    </source>
</evidence>
<comment type="similarity">
    <text evidence="3 10">Belongs to the alpha-IPM synthase/homocitrate synthase family. LeuA type 2 subfamily.</text>
</comment>
<feature type="binding site" evidence="10">
    <location>
        <position position="252"/>
    </location>
    <ligand>
        <name>Mg(2+)</name>
        <dbReference type="ChEBI" id="CHEBI:18420"/>
    </ligand>
</feature>
<dbReference type="SUPFAM" id="SSF110921">
    <property type="entry name" value="2-isopropylmalate synthase LeuA, allosteric (dimerisation) domain"/>
    <property type="match status" value="1"/>
</dbReference>
<dbReference type="PANTHER" id="PTHR46911:SF1">
    <property type="entry name" value="2-ISOPROPYLMALATE SYNTHASE"/>
    <property type="match status" value="1"/>
</dbReference>
<dbReference type="EC" id="2.3.3.13" evidence="4 10"/>
<evidence type="ECO:0000256" key="8">
    <source>
        <dbReference type="ARBA" id="ARBA00022723"/>
    </source>
</evidence>
<dbReference type="Pfam" id="PF00682">
    <property type="entry name" value="HMGL-like"/>
    <property type="match status" value="1"/>
</dbReference>
<comment type="subcellular location">
    <subcellularLocation>
        <location evidence="10">Cytoplasm</location>
    </subcellularLocation>
</comment>
<keyword evidence="6 10" id="KW-0028">Amino-acid biosynthesis</keyword>
<evidence type="ECO:0000313" key="13">
    <source>
        <dbReference type="Proteomes" id="UP000676079"/>
    </source>
</evidence>
<dbReference type="InterPro" id="IPR036230">
    <property type="entry name" value="LeuA_allosteric_dom_sf"/>
</dbReference>
<dbReference type="NCBIfam" id="TIGR00970">
    <property type="entry name" value="leuA_yeast"/>
    <property type="match status" value="1"/>
</dbReference>
<gene>
    <name evidence="10 12" type="primary">leuA</name>
    <name evidence="12" type="ORF">KGD84_23730</name>
</gene>
<dbReference type="PROSITE" id="PS00815">
    <property type="entry name" value="AIPM_HOMOCIT_SYNTH_1"/>
    <property type="match status" value="1"/>
</dbReference>
<evidence type="ECO:0000256" key="2">
    <source>
        <dbReference type="ARBA" id="ARBA00004689"/>
    </source>
</evidence>
<keyword evidence="13" id="KW-1185">Reference proteome</keyword>
<evidence type="ECO:0000256" key="9">
    <source>
        <dbReference type="ARBA" id="ARBA00023304"/>
    </source>
</evidence>
<comment type="catalytic activity">
    <reaction evidence="1 10">
        <text>3-methyl-2-oxobutanoate + acetyl-CoA + H2O = (2S)-2-isopropylmalate + CoA + H(+)</text>
        <dbReference type="Rhea" id="RHEA:21524"/>
        <dbReference type="ChEBI" id="CHEBI:1178"/>
        <dbReference type="ChEBI" id="CHEBI:11851"/>
        <dbReference type="ChEBI" id="CHEBI:15377"/>
        <dbReference type="ChEBI" id="CHEBI:15378"/>
        <dbReference type="ChEBI" id="CHEBI:57287"/>
        <dbReference type="ChEBI" id="CHEBI:57288"/>
        <dbReference type="EC" id="2.3.3.13"/>
    </reaction>
</comment>
<dbReference type="Pfam" id="PF22615">
    <property type="entry name" value="IPMS_D2"/>
    <property type="match status" value="1"/>
</dbReference>
<dbReference type="Pfam" id="PF08502">
    <property type="entry name" value="LeuA_dimer"/>
    <property type="match status" value="1"/>
</dbReference>
<keyword evidence="10" id="KW-0963">Cytoplasm</keyword>
<comment type="subunit">
    <text evidence="10">Homodimer.</text>
</comment>
<keyword evidence="5 10" id="KW-0432">Leucine biosynthesis</keyword>
<feature type="binding site" evidence="10">
    <location>
        <position position="46"/>
    </location>
    <ligand>
        <name>Mg(2+)</name>
        <dbReference type="ChEBI" id="CHEBI:18420"/>
    </ligand>
</feature>
<comment type="cofactor">
    <cofactor evidence="10">
        <name>Mg(2+)</name>
        <dbReference type="ChEBI" id="CHEBI:18420"/>
    </cofactor>
</comment>
<feature type="binding site" evidence="10">
    <location>
        <position position="288"/>
    </location>
    <ligand>
        <name>Mg(2+)</name>
        <dbReference type="ChEBI" id="CHEBI:18420"/>
    </ligand>
</feature>
<dbReference type="InterPro" id="IPR002034">
    <property type="entry name" value="AIPM/Hcit_synth_CS"/>
</dbReference>
<dbReference type="SUPFAM" id="SSF51569">
    <property type="entry name" value="Aldolase"/>
    <property type="match status" value="1"/>
</dbReference>
<dbReference type="PROSITE" id="PS50991">
    <property type="entry name" value="PYR_CT"/>
    <property type="match status" value="1"/>
</dbReference>
<dbReference type="InterPro" id="IPR013709">
    <property type="entry name" value="2-isopropylmalate_synth_dimer"/>
</dbReference>
<comment type="function">
    <text evidence="10">Catalyzes the condensation of the acetyl group of acetyl-CoA with 3-methyl-2-oxobutanoate (2-ketoisovalerate) to form 3-carboxy-3-hydroxy-4-methylpentanoate (2-isopropylmalate).</text>
</comment>
<dbReference type="Gene3D" id="3.30.160.270">
    <property type="match status" value="1"/>
</dbReference>
<dbReference type="SUPFAM" id="SSF89000">
    <property type="entry name" value="post-HMGL domain-like"/>
    <property type="match status" value="1"/>
</dbReference>
<evidence type="ECO:0000313" key="12">
    <source>
        <dbReference type="EMBL" id="QUX21402.1"/>
    </source>
</evidence>
<keyword evidence="10" id="KW-0460">Magnesium</keyword>
<feature type="binding site" evidence="10">
    <location>
        <position position="254"/>
    </location>
    <ligand>
        <name>Mg(2+)</name>
        <dbReference type="ChEBI" id="CHEBI:18420"/>
    </ligand>
</feature>
<comment type="pathway">
    <text evidence="2 10">Amino-acid biosynthesis; L-leucine biosynthesis; L-leucine from 3-methyl-2-oxobutanoate: step 1/4.</text>
</comment>
<organism evidence="12 13">
    <name type="scientific">Nocardiopsis changdeensis</name>
    <dbReference type="NCBI Taxonomy" id="2831969"/>
    <lineage>
        <taxon>Bacteria</taxon>
        <taxon>Bacillati</taxon>
        <taxon>Actinomycetota</taxon>
        <taxon>Actinomycetes</taxon>
        <taxon>Streptosporangiales</taxon>
        <taxon>Nocardiopsidaceae</taxon>
        <taxon>Nocardiopsis</taxon>
    </lineage>
</organism>
<protein>
    <recommendedName>
        <fullName evidence="4 10">2-isopropylmalate synthase</fullName>
        <ecNumber evidence="4 10">2.3.3.13</ecNumber>
    </recommendedName>
    <alternativeName>
        <fullName evidence="10">Alpha-IPM synthase</fullName>
    </alternativeName>
    <alternativeName>
        <fullName evidence="10">Alpha-isopropylmalate synthase</fullName>
    </alternativeName>
</protein>
<dbReference type="InterPro" id="IPR039371">
    <property type="entry name" value="LeuA_N_DRE-TIM"/>
</dbReference>
<dbReference type="PANTHER" id="PTHR46911">
    <property type="match status" value="1"/>
</dbReference>
<dbReference type="Gene3D" id="3.20.20.70">
    <property type="entry name" value="Aldolase class I"/>
    <property type="match status" value="1"/>
</dbReference>
<dbReference type="HAMAP" id="MF_00572">
    <property type="entry name" value="LeuA_type2"/>
    <property type="match status" value="1"/>
</dbReference>
<feature type="domain" description="Pyruvate carboxyltransferase" evidence="11">
    <location>
        <begin position="37"/>
        <end position="313"/>
    </location>
</feature>
<dbReference type="NCBIfam" id="NF002991">
    <property type="entry name" value="PRK03739.1"/>
    <property type="match status" value="1"/>
</dbReference>
<reference evidence="12 13" key="1">
    <citation type="submission" date="2021-05" db="EMBL/GenBank/DDBJ databases">
        <title>Direct Submission.</title>
        <authorList>
            <person name="Li K."/>
            <person name="Gao J."/>
        </authorList>
    </citation>
    <scope>NUCLEOTIDE SEQUENCE [LARGE SCALE GENOMIC DNA]</scope>
    <source>
        <strain evidence="12 13">Mg02</strain>
    </source>
</reference>
<proteinExistence type="inferred from homology"/>
<dbReference type="InterPro" id="IPR005668">
    <property type="entry name" value="IPM_Synthase"/>
</dbReference>
<keyword evidence="9 10" id="KW-0100">Branched-chain amino acid biosynthesis</keyword>